<dbReference type="PANTHER" id="PTHR30250:SF10">
    <property type="entry name" value="LIPOPOLYSACCHARIDE BIOSYNTHESIS PROTEIN WZXC"/>
    <property type="match status" value="1"/>
</dbReference>
<keyword evidence="5 7" id="KW-1133">Transmembrane helix</keyword>
<feature type="transmembrane region" description="Helical" evidence="7">
    <location>
        <begin position="110"/>
        <end position="128"/>
    </location>
</feature>
<dbReference type="AlphaFoldDB" id="A0A1I6QMP2"/>
<proteinExistence type="inferred from homology"/>
<evidence type="ECO:0000256" key="5">
    <source>
        <dbReference type="ARBA" id="ARBA00022989"/>
    </source>
</evidence>
<gene>
    <name evidence="8" type="ORF">SAMN04488006_1925</name>
</gene>
<accession>A0A1I6QMP2</accession>
<feature type="transmembrane region" description="Helical" evidence="7">
    <location>
        <begin position="287"/>
        <end position="307"/>
    </location>
</feature>
<feature type="transmembrane region" description="Helical" evidence="7">
    <location>
        <begin position="46"/>
        <end position="68"/>
    </location>
</feature>
<evidence type="ECO:0000256" key="2">
    <source>
        <dbReference type="ARBA" id="ARBA00007430"/>
    </source>
</evidence>
<evidence type="ECO:0000313" key="9">
    <source>
        <dbReference type="Proteomes" id="UP000199312"/>
    </source>
</evidence>
<protein>
    <submittedName>
        <fullName evidence="8">Membrane protein involved in the export of O-antigen and teichoic acid</fullName>
    </submittedName>
</protein>
<keyword evidence="3" id="KW-1003">Cell membrane</keyword>
<sequence length="482" mass="54906">MSNLRKGVIFGLIWSFIGQFSNQIISFIVSIFLMRMLDPSDFGLMGMIYFIFTLGNVIINSGFSFSLIRAKNCTDVDFSTIFYVNIIFSIIIYSVVFFTAPFVASFYKQLILTDIIRVYAVIFILSALKTVPESIMMRDLAFKNITFITIASGLIGGIIGLILAYFSFGVWSIVSVSVFSQLFSVLLLPIFLKWKPRKFFSIKVLKKHFAFGYKLTLTNLSDGIVRNLYNVILGKAYTPEIVGYYSKADSLKKLVVTTVSTATNKVTYPILAKMQNDEEAFSKNNKLLIQVVCFLITPILFFLFTYAEHIVLILYTKKWIEIVIYFKILCLSGILYPLSSFNIASCSIKGYSNLVLKAEVVNKVIFLILILFSIQFGIFGLLISTVIFSVIEYIISIYYSNKVIKYGIKQQVLHILPIILTSLLLSLGLSFLDSILININLFYRVVIGFVMFSSMYIFTAYIFKFKSLIFLKSIIINDLFRK</sequence>
<comment type="similarity">
    <text evidence="2">Belongs to the polysaccharide synthase family.</text>
</comment>
<dbReference type="InterPro" id="IPR050833">
    <property type="entry name" value="Poly_Biosynth_Transport"/>
</dbReference>
<dbReference type="Proteomes" id="UP000199312">
    <property type="component" value="Unassembled WGS sequence"/>
</dbReference>
<evidence type="ECO:0000256" key="4">
    <source>
        <dbReference type="ARBA" id="ARBA00022692"/>
    </source>
</evidence>
<evidence type="ECO:0000256" key="1">
    <source>
        <dbReference type="ARBA" id="ARBA00004651"/>
    </source>
</evidence>
<feature type="transmembrane region" description="Helical" evidence="7">
    <location>
        <begin position="412"/>
        <end position="435"/>
    </location>
</feature>
<organism evidence="8 9">
    <name type="scientific">Lutibacter maritimus</name>
    <dbReference type="NCBI Taxonomy" id="593133"/>
    <lineage>
        <taxon>Bacteria</taxon>
        <taxon>Pseudomonadati</taxon>
        <taxon>Bacteroidota</taxon>
        <taxon>Flavobacteriia</taxon>
        <taxon>Flavobacteriales</taxon>
        <taxon>Flavobacteriaceae</taxon>
        <taxon>Lutibacter</taxon>
    </lineage>
</organism>
<comment type="subcellular location">
    <subcellularLocation>
        <location evidence="1">Cell membrane</location>
        <topology evidence="1">Multi-pass membrane protein</topology>
    </subcellularLocation>
</comment>
<evidence type="ECO:0000256" key="6">
    <source>
        <dbReference type="ARBA" id="ARBA00023136"/>
    </source>
</evidence>
<keyword evidence="4 7" id="KW-0812">Transmembrane</keyword>
<feature type="transmembrane region" description="Helical" evidence="7">
    <location>
        <begin position="12"/>
        <end position="34"/>
    </location>
</feature>
<dbReference type="RefSeq" id="WP_177219183.1">
    <property type="nucleotide sequence ID" value="NZ_FOZP01000004.1"/>
</dbReference>
<feature type="transmembrane region" description="Helical" evidence="7">
    <location>
        <begin position="441"/>
        <end position="463"/>
    </location>
</feature>
<keyword evidence="6 7" id="KW-0472">Membrane</keyword>
<dbReference type="GO" id="GO:0005886">
    <property type="term" value="C:plasma membrane"/>
    <property type="evidence" value="ECO:0007669"/>
    <property type="project" value="UniProtKB-SubCell"/>
</dbReference>
<dbReference type="STRING" id="593133.SAMN04488006_1925"/>
<evidence type="ECO:0000256" key="3">
    <source>
        <dbReference type="ARBA" id="ARBA00022475"/>
    </source>
</evidence>
<feature type="transmembrane region" description="Helical" evidence="7">
    <location>
        <begin position="378"/>
        <end position="400"/>
    </location>
</feature>
<dbReference type="EMBL" id="FOZP01000004">
    <property type="protein sequence ID" value="SFS53715.1"/>
    <property type="molecule type" value="Genomic_DNA"/>
</dbReference>
<dbReference type="PANTHER" id="PTHR30250">
    <property type="entry name" value="PST FAMILY PREDICTED COLANIC ACID TRANSPORTER"/>
    <property type="match status" value="1"/>
</dbReference>
<evidence type="ECO:0000313" key="8">
    <source>
        <dbReference type="EMBL" id="SFS53715.1"/>
    </source>
</evidence>
<dbReference type="CDD" id="cd13127">
    <property type="entry name" value="MATE_tuaB_like"/>
    <property type="match status" value="1"/>
</dbReference>
<evidence type="ECO:0000256" key="7">
    <source>
        <dbReference type="SAM" id="Phobius"/>
    </source>
</evidence>
<name>A0A1I6QMP2_9FLAO</name>
<reference evidence="9" key="1">
    <citation type="submission" date="2016-10" db="EMBL/GenBank/DDBJ databases">
        <authorList>
            <person name="Varghese N."/>
            <person name="Submissions S."/>
        </authorList>
    </citation>
    <scope>NUCLEOTIDE SEQUENCE [LARGE SCALE GENOMIC DNA]</scope>
    <source>
        <strain evidence="9">DSM 24450</strain>
    </source>
</reference>
<dbReference type="Pfam" id="PF13440">
    <property type="entry name" value="Polysacc_synt_3"/>
    <property type="match status" value="1"/>
</dbReference>
<feature type="transmembrane region" description="Helical" evidence="7">
    <location>
        <begin position="140"/>
        <end position="164"/>
    </location>
</feature>
<keyword evidence="9" id="KW-1185">Reference proteome</keyword>
<feature type="transmembrane region" description="Helical" evidence="7">
    <location>
        <begin position="170"/>
        <end position="192"/>
    </location>
</feature>
<feature type="transmembrane region" description="Helical" evidence="7">
    <location>
        <begin position="319"/>
        <end position="338"/>
    </location>
</feature>
<feature type="transmembrane region" description="Helical" evidence="7">
    <location>
        <begin position="80"/>
        <end position="104"/>
    </location>
</feature>